<comment type="caution">
    <text evidence="1">The sequence shown here is derived from an EMBL/GenBank/DDBJ whole genome shotgun (WGS) entry which is preliminary data.</text>
</comment>
<keyword evidence="2" id="KW-1185">Reference proteome</keyword>
<proteinExistence type="predicted"/>
<gene>
    <name evidence="1" type="ORF">EGR_09553</name>
</gene>
<name>W6UQB4_ECHGR</name>
<accession>W6UQB4</accession>
<dbReference type="RefSeq" id="XP_024346770.1">
    <property type="nucleotide sequence ID" value="XM_024498802.1"/>
</dbReference>
<dbReference type="Proteomes" id="UP000019149">
    <property type="component" value="Unassembled WGS sequence"/>
</dbReference>
<organism evidence="1 2">
    <name type="scientific">Echinococcus granulosus</name>
    <name type="common">Hydatid tapeworm</name>
    <dbReference type="NCBI Taxonomy" id="6210"/>
    <lineage>
        <taxon>Eukaryota</taxon>
        <taxon>Metazoa</taxon>
        <taxon>Spiralia</taxon>
        <taxon>Lophotrochozoa</taxon>
        <taxon>Platyhelminthes</taxon>
        <taxon>Cestoda</taxon>
        <taxon>Eucestoda</taxon>
        <taxon>Cyclophyllidea</taxon>
        <taxon>Taeniidae</taxon>
        <taxon>Echinococcus</taxon>
        <taxon>Echinococcus granulosus group</taxon>
    </lineage>
</organism>
<dbReference type="EMBL" id="APAU02000153">
    <property type="protein sequence ID" value="EUB55574.1"/>
    <property type="molecule type" value="Genomic_DNA"/>
</dbReference>
<reference evidence="1 2" key="1">
    <citation type="journal article" date="2013" name="Nat. Genet.">
        <title>The genome of the hydatid tapeworm Echinococcus granulosus.</title>
        <authorList>
            <person name="Zheng H."/>
            <person name="Zhang W."/>
            <person name="Zhang L."/>
            <person name="Zhang Z."/>
            <person name="Li J."/>
            <person name="Lu G."/>
            <person name="Zhu Y."/>
            <person name="Wang Y."/>
            <person name="Huang Y."/>
            <person name="Liu J."/>
            <person name="Kang H."/>
            <person name="Chen J."/>
            <person name="Wang L."/>
            <person name="Chen A."/>
            <person name="Yu S."/>
            <person name="Gao Z."/>
            <person name="Jin L."/>
            <person name="Gu W."/>
            <person name="Wang Z."/>
            <person name="Zhao L."/>
            <person name="Shi B."/>
            <person name="Wen H."/>
            <person name="Lin R."/>
            <person name="Jones M.K."/>
            <person name="Brejova B."/>
            <person name="Vinar T."/>
            <person name="Zhao G."/>
            <person name="McManus D.P."/>
            <person name="Chen Z."/>
            <person name="Zhou Y."/>
            <person name="Wang S."/>
        </authorList>
    </citation>
    <scope>NUCLEOTIDE SEQUENCE [LARGE SCALE GENOMIC DNA]</scope>
</reference>
<dbReference type="KEGG" id="egl:EGR_09553"/>
<dbReference type="GeneID" id="36345268"/>
<evidence type="ECO:0000313" key="1">
    <source>
        <dbReference type="EMBL" id="EUB55574.1"/>
    </source>
</evidence>
<dbReference type="CTD" id="36345268"/>
<evidence type="ECO:0000313" key="2">
    <source>
        <dbReference type="Proteomes" id="UP000019149"/>
    </source>
</evidence>
<dbReference type="AlphaFoldDB" id="W6UQB4"/>
<sequence>MELELLKPDHGPFMIIVLNWKIEKWQHKYFIQKDRQDLHECLQSPQICISPTYSLGGIRDKMAYHVLLKKRRSLKSEVGKATIVDREDLQRVRVFCGGQEGDQNPMICLSAMIIRLNTLGCHKMNCFCVVLATQNLNIYRQNVAFLFKAKSCQMNRNRVEEECPFRVKSIALFSRNRVDSTPTPTTMESPSRQRII</sequence>
<protein>
    <submittedName>
        <fullName evidence="1">Uncharacterized protein</fullName>
    </submittedName>
</protein>